<dbReference type="OrthoDB" id="3965116at2759"/>
<dbReference type="AlphaFoldDB" id="A0A6A6DJ50"/>
<sequence length="200" mass="22723">MAANRPQRARRAPSKLTEQAAVAGVPIQGRRTQKKTQLTTSSISSPLPQPEFDVEVDYKLIVNGKSAVHRAPERHDCFMWWLDDVEKVVNEMLEQPEARLNGRDYEIESRTVGFRAGIKTRKVLITLADFSQVGETKLYRAIDYQVSKTPGVRLVEVSVEVRVRSRALEKAFKRNQSFNEPSSDIDEAATLLPERNLRCQ</sequence>
<gene>
    <name evidence="2" type="ORF">K469DRAFT_753843</name>
</gene>
<dbReference type="EMBL" id="ML994665">
    <property type="protein sequence ID" value="KAF2179537.1"/>
    <property type="molecule type" value="Genomic_DNA"/>
</dbReference>
<accession>A0A6A6DJ50</accession>
<dbReference type="Proteomes" id="UP000800200">
    <property type="component" value="Unassembled WGS sequence"/>
</dbReference>
<keyword evidence="3" id="KW-1185">Reference proteome</keyword>
<reference evidence="2" key="1">
    <citation type="journal article" date="2020" name="Stud. Mycol.">
        <title>101 Dothideomycetes genomes: a test case for predicting lifestyles and emergence of pathogens.</title>
        <authorList>
            <person name="Haridas S."/>
            <person name="Albert R."/>
            <person name="Binder M."/>
            <person name="Bloem J."/>
            <person name="Labutti K."/>
            <person name="Salamov A."/>
            <person name="Andreopoulos B."/>
            <person name="Baker S."/>
            <person name="Barry K."/>
            <person name="Bills G."/>
            <person name="Bluhm B."/>
            <person name="Cannon C."/>
            <person name="Castanera R."/>
            <person name="Culley D."/>
            <person name="Daum C."/>
            <person name="Ezra D."/>
            <person name="Gonzalez J."/>
            <person name="Henrissat B."/>
            <person name="Kuo A."/>
            <person name="Liang C."/>
            <person name="Lipzen A."/>
            <person name="Lutzoni F."/>
            <person name="Magnuson J."/>
            <person name="Mondo S."/>
            <person name="Nolan M."/>
            <person name="Ohm R."/>
            <person name="Pangilinan J."/>
            <person name="Park H.-J."/>
            <person name="Ramirez L."/>
            <person name="Alfaro M."/>
            <person name="Sun H."/>
            <person name="Tritt A."/>
            <person name="Yoshinaga Y."/>
            <person name="Zwiers L.-H."/>
            <person name="Turgeon B."/>
            <person name="Goodwin S."/>
            <person name="Spatafora J."/>
            <person name="Crous P."/>
            <person name="Grigoriev I."/>
        </authorList>
    </citation>
    <scope>NUCLEOTIDE SEQUENCE</scope>
    <source>
        <strain evidence="2">CBS 207.26</strain>
    </source>
</reference>
<name>A0A6A6DJ50_9PEZI</name>
<protein>
    <submittedName>
        <fullName evidence="2">Uncharacterized protein</fullName>
    </submittedName>
</protein>
<proteinExistence type="predicted"/>
<evidence type="ECO:0000313" key="2">
    <source>
        <dbReference type="EMBL" id="KAF2179537.1"/>
    </source>
</evidence>
<feature type="region of interest" description="Disordered" evidence="1">
    <location>
        <begin position="1"/>
        <end position="46"/>
    </location>
</feature>
<evidence type="ECO:0000256" key="1">
    <source>
        <dbReference type="SAM" id="MobiDB-lite"/>
    </source>
</evidence>
<feature type="compositionally biased region" description="Polar residues" evidence="1">
    <location>
        <begin position="35"/>
        <end position="46"/>
    </location>
</feature>
<evidence type="ECO:0000313" key="3">
    <source>
        <dbReference type="Proteomes" id="UP000800200"/>
    </source>
</evidence>
<organism evidence="2 3">
    <name type="scientific">Zopfia rhizophila CBS 207.26</name>
    <dbReference type="NCBI Taxonomy" id="1314779"/>
    <lineage>
        <taxon>Eukaryota</taxon>
        <taxon>Fungi</taxon>
        <taxon>Dikarya</taxon>
        <taxon>Ascomycota</taxon>
        <taxon>Pezizomycotina</taxon>
        <taxon>Dothideomycetes</taxon>
        <taxon>Dothideomycetes incertae sedis</taxon>
        <taxon>Zopfiaceae</taxon>
        <taxon>Zopfia</taxon>
    </lineage>
</organism>